<evidence type="ECO:0000256" key="2">
    <source>
        <dbReference type="ARBA" id="ARBA00023054"/>
    </source>
</evidence>
<accession>A0A1Q3CZB3</accession>
<dbReference type="STRING" id="3775.A0A1Q3CZB3"/>
<evidence type="ECO:0000313" key="5">
    <source>
        <dbReference type="Proteomes" id="UP000187406"/>
    </source>
</evidence>
<feature type="coiled-coil region" evidence="3">
    <location>
        <begin position="11"/>
        <end position="101"/>
    </location>
</feature>
<comment type="caution">
    <text evidence="4">The sequence shown here is derived from an EMBL/GenBank/DDBJ whole genome shotgun (WGS) entry which is preliminary data.</text>
</comment>
<dbReference type="Pfam" id="PF05701">
    <property type="entry name" value="WEMBL"/>
    <property type="match status" value="1"/>
</dbReference>
<dbReference type="EMBL" id="BDDD01003608">
    <property type="protein sequence ID" value="GAV85559.1"/>
    <property type="molecule type" value="Genomic_DNA"/>
</dbReference>
<name>A0A1Q3CZB3_CEPFO</name>
<dbReference type="PANTHER" id="PTHR32054">
    <property type="entry name" value="HEAVY CHAIN, PUTATIVE, EXPRESSED-RELATED-RELATED"/>
    <property type="match status" value="1"/>
</dbReference>
<feature type="coiled-coil region" evidence="3">
    <location>
        <begin position="264"/>
        <end position="319"/>
    </location>
</feature>
<dbReference type="GO" id="GO:0009904">
    <property type="term" value="P:chloroplast accumulation movement"/>
    <property type="evidence" value="ECO:0007669"/>
    <property type="project" value="TreeGrafter"/>
</dbReference>
<evidence type="ECO:0000256" key="3">
    <source>
        <dbReference type="SAM" id="Coils"/>
    </source>
</evidence>
<proteinExistence type="inferred from homology"/>
<dbReference type="InParanoid" id="A0A1Q3CZB3"/>
<dbReference type="FunCoup" id="A0A1Q3CZB3">
    <property type="interactions" value="512"/>
</dbReference>
<keyword evidence="2 3" id="KW-0175">Coiled coil</keyword>
<reference evidence="5" key="1">
    <citation type="submission" date="2016-04" db="EMBL/GenBank/DDBJ databases">
        <title>Cephalotus genome sequencing.</title>
        <authorList>
            <person name="Fukushima K."/>
            <person name="Hasebe M."/>
            <person name="Fang X."/>
        </authorList>
    </citation>
    <scope>NUCLEOTIDE SEQUENCE [LARGE SCALE GENOMIC DNA]</scope>
    <source>
        <strain evidence="5">cv. St1</strain>
    </source>
</reference>
<dbReference type="PANTHER" id="PTHR32054:SF2">
    <property type="entry name" value="PROTEIN PLASTID MOVEMENT IMPAIRED 2"/>
    <property type="match status" value="1"/>
</dbReference>
<comment type="similarity">
    <text evidence="1">Belongs to the WEB family.</text>
</comment>
<protein>
    <submittedName>
        <fullName evidence="4">DUF827 domain-containing protein</fullName>
    </submittedName>
</protein>
<feature type="coiled-coil region" evidence="3">
    <location>
        <begin position="180"/>
        <end position="231"/>
    </location>
</feature>
<organism evidence="4 5">
    <name type="scientific">Cephalotus follicularis</name>
    <name type="common">Albany pitcher plant</name>
    <dbReference type="NCBI Taxonomy" id="3775"/>
    <lineage>
        <taxon>Eukaryota</taxon>
        <taxon>Viridiplantae</taxon>
        <taxon>Streptophyta</taxon>
        <taxon>Embryophyta</taxon>
        <taxon>Tracheophyta</taxon>
        <taxon>Spermatophyta</taxon>
        <taxon>Magnoliopsida</taxon>
        <taxon>eudicotyledons</taxon>
        <taxon>Gunneridae</taxon>
        <taxon>Pentapetalae</taxon>
        <taxon>rosids</taxon>
        <taxon>fabids</taxon>
        <taxon>Oxalidales</taxon>
        <taxon>Cephalotaceae</taxon>
        <taxon>Cephalotus</taxon>
    </lineage>
</organism>
<dbReference type="GO" id="GO:0009903">
    <property type="term" value="P:chloroplast avoidance movement"/>
    <property type="evidence" value="ECO:0007669"/>
    <property type="project" value="TreeGrafter"/>
</dbReference>
<dbReference type="GO" id="GO:0005829">
    <property type="term" value="C:cytosol"/>
    <property type="evidence" value="ECO:0007669"/>
    <property type="project" value="TreeGrafter"/>
</dbReference>
<dbReference type="Proteomes" id="UP000187406">
    <property type="component" value="Unassembled WGS sequence"/>
</dbReference>
<dbReference type="AlphaFoldDB" id="A0A1Q3CZB3"/>
<evidence type="ECO:0000256" key="1">
    <source>
        <dbReference type="ARBA" id="ARBA00005485"/>
    </source>
</evidence>
<evidence type="ECO:0000313" key="4">
    <source>
        <dbReference type="EMBL" id="GAV85559.1"/>
    </source>
</evidence>
<keyword evidence="5" id="KW-1185">Reference proteome</keyword>
<dbReference type="OrthoDB" id="685331at2759"/>
<sequence length="504" mass="57945">MEAMSMESYEYAEVMRELEFVKQELSKIRLDMASVLEVKTQAEKDSEVSSSNLWAKLCSVEALKKEIEEANEEQVLVELARIEALKENREIEAEREKEASEFSFQMGETNKKIKGIIEEMDRSKNLQNKLAVTLYDVSVLQNELNLVKEMGTNRVQKNDSLNDRDDTFQRKEELKGSALLQSITEELEAAKQELASIKEEGFQFMASMDIIRNELKRVSEETTRLKKTEEKVDYKVQSLNSKLLIANSKLEAVSAAEEKVNSIVSNLTLTLEQLKTELEATKKEKELIVEETAKVMVEIEKTESEIDLTEEGLLAAMQELEAVRSSEALALQNLQRLREKTMKARASESEHRSSIIISKFEYDYLTGCANGAEEIADKKVVAAQAWIKALKASEKEILMKYEMANRDFREMRVEEEKEHRTDGSPSAKRMAEGELHNWTGKHEENFEPEDYHFQTSRKSMRAKFRKSFSPAYRMTPSKNSFTMKKKVVPNFASFFAAKKKNKHK</sequence>
<gene>
    <name evidence="4" type="ORF">CFOL_v3_28995</name>
</gene>
<dbReference type="InterPro" id="IPR008545">
    <property type="entry name" value="Web"/>
</dbReference>